<dbReference type="CDD" id="cd06261">
    <property type="entry name" value="TM_PBP2"/>
    <property type="match status" value="1"/>
</dbReference>
<evidence type="ECO:0000256" key="4">
    <source>
        <dbReference type="ARBA" id="ARBA00022475"/>
    </source>
</evidence>
<feature type="transmembrane region" description="Helical" evidence="8">
    <location>
        <begin position="177"/>
        <end position="200"/>
    </location>
</feature>
<dbReference type="InterPro" id="IPR035906">
    <property type="entry name" value="MetI-like_sf"/>
</dbReference>
<dbReference type="PANTHER" id="PTHR42929">
    <property type="entry name" value="INNER MEMBRANE ABC TRANSPORTER PERMEASE PROTEIN YDCU-RELATED-RELATED"/>
    <property type="match status" value="1"/>
</dbReference>
<proteinExistence type="inferred from homology"/>
<feature type="transmembrane region" description="Helical" evidence="8">
    <location>
        <begin position="221"/>
        <end position="250"/>
    </location>
</feature>
<dbReference type="PANTHER" id="PTHR42929:SF5">
    <property type="entry name" value="ABC TRANSPORTER PERMEASE PROTEIN"/>
    <property type="match status" value="1"/>
</dbReference>
<dbReference type="InterPro" id="IPR000515">
    <property type="entry name" value="MetI-like"/>
</dbReference>
<feature type="transmembrane region" description="Helical" evidence="8">
    <location>
        <begin position="34"/>
        <end position="57"/>
    </location>
</feature>
<keyword evidence="4" id="KW-1003">Cell membrane</keyword>
<dbReference type="EMBL" id="JAGIOI010000001">
    <property type="protein sequence ID" value="MBP2412263.1"/>
    <property type="molecule type" value="Genomic_DNA"/>
</dbReference>
<evidence type="ECO:0000256" key="8">
    <source>
        <dbReference type="RuleBase" id="RU363032"/>
    </source>
</evidence>
<organism evidence="10 11">
    <name type="scientific">Arthrobacter stackebrandtii</name>
    <dbReference type="NCBI Taxonomy" id="272161"/>
    <lineage>
        <taxon>Bacteria</taxon>
        <taxon>Bacillati</taxon>
        <taxon>Actinomycetota</taxon>
        <taxon>Actinomycetes</taxon>
        <taxon>Micrococcales</taxon>
        <taxon>Micrococcaceae</taxon>
        <taxon>Arthrobacter</taxon>
    </lineage>
</organism>
<keyword evidence="11" id="KW-1185">Reference proteome</keyword>
<evidence type="ECO:0000256" key="6">
    <source>
        <dbReference type="ARBA" id="ARBA00022989"/>
    </source>
</evidence>
<comment type="subcellular location">
    <subcellularLocation>
        <location evidence="1 8">Cell membrane</location>
        <topology evidence="1 8">Multi-pass membrane protein</topology>
    </subcellularLocation>
</comment>
<keyword evidence="5 8" id="KW-0812">Transmembrane</keyword>
<accession>A0ABS4YTY6</accession>
<keyword evidence="7 8" id="KW-0472">Membrane</keyword>
<comment type="similarity">
    <text evidence="2">Belongs to the binding-protein-dependent transport system permease family. CysTW subfamily.</text>
</comment>
<evidence type="ECO:0000256" key="5">
    <source>
        <dbReference type="ARBA" id="ARBA00022692"/>
    </source>
</evidence>
<dbReference type="RefSeq" id="WP_209678079.1">
    <property type="nucleotide sequence ID" value="NZ_JAGIOI010000001.1"/>
</dbReference>
<feature type="transmembrane region" description="Helical" evidence="8">
    <location>
        <begin position="277"/>
        <end position="298"/>
    </location>
</feature>
<dbReference type="Pfam" id="PF00528">
    <property type="entry name" value="BPD_transp_1"/>
    <property type="match status" value="1"/>
</dbReference>
<dbReference type="PROSITE" id="PS50928">
    <property type="entry name" value="ABC_TM1"/>
    <property type="match status" value="1"/>
</dbReference>
<feature type="transmembrane region" description="Helical" evidence="8">
    <location>
        <begin position="96"/>
        <end position="118"/>
    </location>
</feature>
<evidence type="ECO:0000256" key="1">
    <source>
        <dbReference type="ARBA" id="ARBA00004651"/>
    </source>
</evidence>
<comment type="caution">
    <text evidence="10">The sequence shown here is derived from an EMBL/GenBank/DDBJ whole genome shotgun (WGS) entry which is preliminary data.</text>
</comment>
<dbReference type="Proteomes" id="UP000711614">
    <property type="component" value="Unassembled WGS sequence"/>
</dbReference>
<evidence type="ECO:0000259" key="9">
    <source>
        <dbReference type="PROSITE" id="PS50928"/>
    </source>
</evidence>
<feature type="domain" description="ABC transmembrane type-1" evidence="9">
    <location>
        <begin position="92"/>
        <end position="298"/>
    </location>
</feature>
<gene>
    <name evidence="10" type="ORF">JOF48_001062</name>
</gene>
<dbReference type="SUPFAM" id="SSF161098">
    <property type="entry name" value="MetI-like"/>
    <property type="match status" value="1"/>
</dbReference>
<name>A0ABS4YTY6_9MICC</name>
<evidence type="ECO:0000256" key="2">
    <source>
        <dbReference type="ARBA" id="ARBA00007069"/>
    </source>
</evidence>
<dbReference type="Gene3D" id="1.10.3720.10">
    <property type="entry name" value="MetI-like"/>
    <property type="match status" value="1"/>
</dbReference>
<keyword evidence="3 8" id="KW-0813">Transport</keyword>
<evidence type="ECO:0000256" key="3">
    <source>
        <dbReference type="ARBA" id="ARBA00022448"/>
    </source>
</evidence>
<keyword evidence="6 8" id="KW-1133">Transmembrane helix</keyword>
<sequence>MTMIKTENPVPGIRKGLESGVLEAAANKRRKRAYLALLIPGILGLLVSFVFPLLYMVRMSFNEGAPDGVVIDTFTFQTYIKPLTDPYYWRVTLDTFRMGLTVGVLCLVVSYPIALFLVRSTSKYKGLLLAIAIAPLLTSAVVRTYGWMVILGTNGLVNTSLESMGLIGSPLKLTNNMTGVTIGLVEIFMPYAILAMISGFGRLSPQLEEAAGSLGASKFKVFMRITLPLSLPGVFTAFLLVFVMAISTFITPRLLGGGSVQVLATEIYDQTTGLLNWPFAAALSVILLVLFGTIIAIYQRIVQKIGG</sequence>
<feature type="transmembrane region" description="Helical" evidence="8">
    <location>
        <begin position="127"/>
        <end position="157"/>
    </location>
</feature>
<evidence type="ECO:0000313" key="10">
    <source>
        <dbReference type="EMBL" id="MBP2412263.1"/>
    </source>
</evidence>
<evidence type="ECO:0000313" key="11">
    <source>
        <dbReference type="Proteomes" id="UP000711614"/>
    </source>
</evidence>
<evidence type="ECO:0000256" key="7">
    <source>
        <dbReference type="ARBA" id="ARBA00023136"/>
    </source>
</evidence>
<reference evidence="10 11" key="1">
    <citation type="submission" date="2021-03" db="EMBL/GenBank/DDBJ databases">
        <title>Sequencing the genomes of 1000 actinobacteria strains.</title>
        <authorList>
            <person name="Klenk H.-P."/>
        </authorList>
    </citation>
    <scope>NUCLEOTIDE SEQUENCE [LARGE SCALE GENOMIC DNA]</scope>
    <source>
        <strain evidence="10 11">DSM 16005</strain>
    </source>
</reference>
<protein>
    <submittedName>
        <fullName evidence="10">Spermidine/putrescine transport system permease protein</fullName>
    </submittedName>
</protein>